<evidence type="ECO:0000256" key="4">
    <source>
        <dbReference type="ARBA" id="ARBA00023163"/>
    </source>
</evidence>
<dbReference type="KEGG" id="sla:SERLADRAFT_413162"/>
<keyword evidence="2" id="KW-0479">Metal-binding</keyword>
<dbReference type="InterPro" id="IPR036864">
    <property type="entry name" value="Zn2-C6_fun-type_DNA-bd_sf"/>
</dbReference>
<dbReference type="CDD" id="cd00067">
    <property type="entry name" value="GAL4"/>
    <property type="match status" value="1"/>
</dbReference>
<comment type="subcellular location">
    <subcellularLocation>
        <location evidence="1">Nucleus</location>
    </subcellularLocation>
</comment>
<dbReference type="InterPro" id="IPR007219">
    <property type="entry name" value="XnlR_reg_dom"/>
</dbReference>
<reference evidence="8" key="1">
    <citation type="submission" date="2011-04" db="EMBL/GenBank/DDBJ databases">
        <title>Evolution of plant cell wall degrading machinery underlies the functional diversity of forest fungi.</title>
        <authorList>
            <consortium name="US DOE Joint Genome Institute (JGI-PGF)"/>
            <person name="Eastwood D.C."/>
            <person name="Floudas D."/>
            <person name="Binder M."/>
            <person name="Majcherczyk A."/>
            <person name="Schneider P."/>
            <person name="Aerts A."/>
            <person name="Asiegbu F.O."/>
            <person name="Baker S.E."/>
            <person name="Barry K."/>
            <person name="Bendiksby M."/>
            <person name="Blumentritt M."/>
            <person name="Coutinho P.M."/>
            <person name="Cullen D."/>
            <person name="Cullen D."/>
            <person name="Gathman A."/>
            <person name="Goodell B."/>
            <person name="Henrissat B."/>
            <person name="Ihrmark K."/>
            <person name="Kauserud H."/>
            <person name="Kohler A."/>
            <person name="LaButti K."/>
            <person name="Lapidus A."/>
            <person name="Lavin J.L."/>
            <person name="Lee Y.-H."/>
            <person name="Lindquist E."/>
            <person name="Lilly W."/>
            <person name="Lucas S."/>
            <person name="Morin E."/>
            <person name="Murat C."/>
            <person name="Oguiza J.A."/>
            <person name="Park J."/>
            <person name="Pisabarro A.G."/>
            <person name="Riley R."/>
            <person name="Rosling A."/>
            <person name="Salamov A."/>
            <person name="Schmidt O."/>
            <person name="Schmutz J."/>
            <person name="Skrede I."/>
            <person name="Stenlid J."/>
            <person name="Wiebenga A."/>
            <person name="Xie X."/>
            <person name="Kues U."/>
            <person name="Hibbett D.S."/>
            <person name="Hoffmeister D."/>
            <person name="Hogberg N."/>
            <person name="Martin F."/>
            <person name="Grigoriev I.V."/>
            <person name="Watkinson S.C."/>
        </authorList>
    </citation>
    <scope>NUCLEOTIDE SEQUENCE</scope>
    <source>
        <strain evidence="8">S7.9</strain>
    </source>
</reference>
<feature type="compositionally biased region" description="Polar residues" evidence="6">
    <location>
        <begin position="1"/>
        <end position="19"/>
    </location>
</feature>
<dbReference type="Proteomes" id="UP000008064">
    <property type="component" value="Unassembled WGS sequence"/>
</dbReference>
<dbReference type="EMBL" id="GL945429">
    <property type="protein sequence ID" value="EGO29838.1"/>
    <property type="molecule type" value="Genomic_DNA"/>
</dbReference>
<dbReference type="GO" id="GO:0006351">
    <property type="term" value="P:DNA-templated transcription"/>
    <property type="evidence" value="ECO:0007669"/>
    <property type="project" value="InterPro"/>
</dbReference>
<evidence type="ECO:0000256" key="5">
    <source>
        <dbReference type="ARBA" id="ARBA00023242"/>
    </source>
</evidence>
<keyword evidence="4" id="KW-0804">Transcription</keyword>
<dbReference type="GO" id="GO:0008270">
    <property type="term" value="F:zinc ion binding"/>
    <property type="evidence" value="ECO:0007669"/>
    <property type="project" value="InterPro"/>
</dbReference>
<keyword evidence="3" id="KW-0805">Transcription regulation</keyword>
<keyword evidence="5" id="KW-0539">Nucleus</keyword>
<feature type="region of interest" description="Disordered" evidence="6">
    <location>
        <begin position="122"/>
        <end position="144"/>
    </location>
</feature>
<feature type="compositionally biased region" description="Low complexity" evidence="6">
    <location>
        <begin position="127"/>
        <end position="144"/>
    </location>
</feature>
<dbReference type="Gene3D" id="4.10.240.10">
    <property type="entry name" value="Zn(2)-C6 fungal-type DNA-binding domain"/>
    <property type="match status" value="1"/>
</dbReference>
<evidence type="ECO:0000256" key="2">
    <source>
        <dbReference type="ARBA" id="ARBA00022723"/>
    </source>
</evidence>
<feature type="region of interest" description="Disordered" evidence="6">
    <location>
        <begin position="1"/>
        <end position="24"/>
    </location>
</feature>
<evidence type="ECO:0000259" key="7">
    <source>
        <dbReference type="SMART" id="SM00906"/>
    </source>
</evidence>
<evidence type="ECO:0000313" key="8">
    <source>
        <dbReference type="EMBL" id="EGO29838.1"/>
    </source>
</evidence>
<protein>
    <recommendedName>
        <fullName evidence="7">Xylanolytic transcriptional activator regulatory domain-containing protein</fullName>
    </recommendedName>
</protein>
<feature type="domain" description="Xylanolytic transcriptional activator regulatory" evidence="7">
    <location>
        <begin position="281"/>
        <end position="368"/>
    </location>
</feature>
<dbReference type="PANTHER" id="PTHR47338">
    <property type="entry name" value="ZN(II)2CYS6 TRANSCRIPTION FACTOR (EUROFUNG)-RELATED"/>
    <property type="match status" value="1"/>
</dbReference>
<dbReference type="PANTHER" id="PTHR47338:SF29">
    <property type="entry name" value="ZN(2)-C6 FUNGAL-TYPE DOMAIN-CONTAINING PROTEIN"/>
    <property type="match status" value="1"/>
</dbReference>
<evidence type="ECO:0000256" key="3">
    <source>
        <dbReference type="ARBA" id="ARBA00023015"/>
    </source>
</evidence>
<dbReference type="HOGENOM" id="CLU_009416_0_0_1"/>
<gene>
    <name evidence="8" type="ORF">SERLADRAFT_413162</name>
</gene>
<evidence type="ECO:0000256" key="6">
    <source>
        <dbReference type="SAM" id="MobiDB-lite"/>
    </source>
</evidence>
<evidence type="ECO:0000256" key="1">
    <source>
        <dbReference type="ARBA" id="ARBA00004123"/>
    </source>
</evidence>
<dbReference type="AlphaFoldDB" id="F8NJE0"/>
<dbReference type="SMART" id="SM00906">
    <property type="entry name" value="Fungal_trans"/>
    <property type="match status" value="1"/>
</dbReference>
<dbReference type="OrthoDB" id="39175at2759"/>
<name>F8NJE0_SERL9</name>
<organism>
    <name type="scientific">Serpula lacrymans var. lacrymans (strain S7.9)</name>
    <name type="common">Dry rot fungus</name>
    <dbReference type="NCBI Taxonomy" id="578457"/>
    <lineage>
        <taxon>Eukaryota</taxon>
        <taxon>Fungi</taxon>
        <taxon>Dikarya</taxon>
        <taxon>Basidiomycota</taxon>
        <taxon>Agaricomycotina</taxon>
        <taxon>Agaricomycetes</taxon>
        <taxon>Agaricomycetidae</taxon>
        <taxon>Boletales</taxon>
        <taxon>Coniophorineae</taxon>
        <taxon>Serpulaceae</taxon>
        <taxon>Serpula</taxon>
    </lineage>
</organism>
<proteinExistence type="predicted"/>
<accession>F8NJE0</accession>
<dbReference type="GO" id="GO:0005634">
    <property type="term" value="C:nucleus"/>
    <property type="evidence" value="ECO:0007669"/>
    <property type="project" value="UniProtKB-SubCell"/>
</dbReference>
<dbReference type="GeneID" id="18813125"/>
<feature type="region of interest" description="Disordered" evidence="6">
    <location>
        <begin position="72"/>
        <end position="100"/>
    </location>
</feature>
<dbReference type="InterPro" id="IPR050815">
    <property type="entry name" value="TF_fung"/>
</dbReference>
<sequence>MPKAASSKSPSITAPNNSRPVKINGGLSLSQQHVLKRNQACHQCRRRKLVSDAKRPCSTCVRSHSHAAAHAPAGLELPPHPDCTYDEAPDTNASSTEIPKNKYEKLESRILELESLLKQKGGDIISREQSTSDSPSDSLQSHSTNDFGLLDPLTAFSSVQALTSPDDILDPSIFQSDSLMQDLALTIPPILPQQASRLFHVPTFMTALSLPPDHPKFPISPVLHAICAVSGIYTAAVTSPQFTKSFHPEQHARYAKRYADEYMVMGHNLMQCLQARNLTDLFTGSGHSMRTAVPLGLNVCPPFQSISKTLRSLSIVPPARDVVEDEMRRNTFWLAYAIDRQHGSGTGWALSLDDQDISQLLPVRGDNFETGALIAPEDRQWSHDKEMLILHPPDQTDSFVLYIKSTMLLSRVKNFNHRFRSRHHCGDIAATPTHGYSRDSMFNNLDARTAPGFMELDELIAVFKASIPSHLKDPFMNGGVDSLLYTTSLVPHVSMILLHDPHAEVEHAGCTSALKILIAARGILDLLYGAWSTNYDMGLLDYFCPFCWFLAGRVLARFYKAALDAKSAEQSGNLQTELEFVLIALNRMGERVPLAYRYFKMLSDLYCSTKL</sequence>
<dbReference type="InterPro" id="IPR001138">
    <property type="entry name" value="Zn2Cys6_DnaBD"/>
</dbReference>
<dbReference type="Pfam" id="PF04082">
    <property type="entry name" value="Fungal_trans"/>
    <property type="match status" value="1"/>
</dbReference>
<dbReference type="GO" id="GO:0000981">
    <property type="term" value="F:DNA-binding transcription factor activity, RNA polymerase II-specific"/>
    <property type="evidence" value="ECO:0007669"/>
    <property type="project" value="InterPro"/>
</dbReference>
<dbReference type="RefSeq" id="XP_007314080.1">
    <property type="nucleotide sequence ID" value="XM_007314018.1"/>
</dbReference>
<dbReference type="GO" id="GO:0003677">
    <property type="term" value="F:DNA binding"/>
    <property type="evidence" value="ECO:0007669"/>
    <property type="project" value="InterPro"/>
</dbReference>
<dbReference type="CDD" id="cd12148">
    <property type="entry name" value="fungal_TF_MHR"/>
    <property type="match status" value="1"/>
</dbReference>